<name>A0A3D9XYP0_PARVE</name>
<dbReference type="InterPro" id="IPR016162">
    <property type="entry name" value="Ald_DH_N"/>
</dbReference>
<dbReference type="PANTHER" id="PTHR11699">
    <property type="entry name" value="ALDEHYDE DEHYDROGENASE-RELATED"/>
    <property type="match status" value="1"/>
</dbReference>
<evidence type="ECO:0000256" key="4">
    <source>
        <dbReference type="RuleBase" id="RU003345"/>
    </source>
</evidence>
<comment type="caution">
    <text evidence="6">The sequence shown here is derived from an EMBL/GenBank/DDBJ whole genome shotgun (WGS) entry which is preliminary data.</text>
</comment>
<dbReference type="RefSeq" id="WP_116221749.1">
    <property type="nucleotide sequence ID" value="NZ_CP038196.1"/>
</dbReference>
<dbReference type="FunFam" id="3.40.605.10:FF:000007">
    <property type="entry name" value="NAD/NADP-dependent betaine aldehyde dehydrogenase"/>
    <property type="match status" value="1"/>
</dbReference>
<dbReference type="Gene3D" id="3.40.309.10">
    <property type="entry name" value="Aldehyde Dehydrogenase, Chain A, domain 2"/>
    <property type="match status" value="1"/>
</dbReference>
<dbReference type="InterPro" id="IPR016160">
    <property type="entry name" value="Ald_DH_CS_CYS"/>
</dbReference>
<sequence>MQEFKLLIGGKMVPGDDQMDVINPATEQVFATCPRASISQLDRAVAAAKAAQKEWSALPFEERRKSIVRIADVIEANIDELARLLTQEQGKPLTESTSEIGYAASIFRNLDGLNLDNEIRDDSASRCVEIRRRPLGVVGCIIPWNFPILLISFKVPLALLAGNTVVLKPSPTTPLATLRLGELLRDMLPPGVINVITDLNDLGAAMSSHPDIAKISFTGSTETGKRVMASAASTIKRLTLELGGNDAAIVMADADPKEIAPKIYGSAFLNAGQTCIAIKRVYAHEDIYDELCDELAALASASVVDDGMKQGAECGPLQNKAQFEKVKYYLQNAIESGKVIAGGDIPERPGYFISPTVVRDVSDGTAIVDEEQFGPILPVIRFADVDHVMAVINNSTLGLGGSIWSNDQETAYKHACKMEAGTVWINKHLEFGPGVPFCGAKQSGFGSEFGQESLHDFTQIQVINQAK</sequence>
<feature type="active site" evidence="3">
    <location>
        <position position="241"/>
    </location>
</feature>
<evidence type="ECO:0000256" key="1">
    <source>
        <dbReference type="ARBA" id="ARBA00009986"/>
    </source>
</evidence>
<proteinExistence type="inferred from homology"/>
<accession>A0A3D9XYP0</accession>
<dbReference type="SUPFAM" id="SSF53720">
    <property type="entry name" value="ALDH-like"/>
    <property type="match status" value="1"/>
</dbReference>
<protein>
    <submittedName>
        <fullName evidence="6">Acyl-CoA reductase-like NAD-dependent aldehyde dehydrogenase</fullName>
    </submittedName>
</protein>
<evidence type="ECO:0000256" key="2">
    <source>
        <dbReference type="ARBA" id="ARBA00023002"/>
    </source>
</evidence>
<dbReference type="InterPro" id="IPR016161">
    <property type="entry name" value="Ald_DH/histidinol_DH"/>
</dbReference>
<dbReference type="InterPro" id="IPR044086">
    <property type="entry name" value="LUC3-like"/>
</dbReference>
<dbReference type="CDD" id="cd07106">
    <property type="entry name" value="ALDH_AldA-AAD23400"/>
    <property type="match status" value="1"/>
</dbReference>
<dbReference type="AlphaFoldDB" id="A0A3D9XYP0"/>
<evidence type="ECO:0000259" key="5">
    <source>
        <dbReference type="Pfam" id="PF00171"/>
    </source>
</evidence>
<dbReference type="EMBL" id="QTUJ01000001">
    <property type="protein sequence ID" value="REF73392.1"/>
    <property type="molecule type" value="Genomic_DNA"/>
</dbReference>
<keyword evidence="2 4" id="KW-0560">Oxidoreductase</keyword>
<dbReference type="Pfam" id="PF00171">
    <property type="entry name" value="Aldedh"/>
    <property type="match status" value="1"/>
</dbReference>
<dbReference type="PROSITE" id="PS00687">
    <property type="entry name" value="ALDEHYDE_DEHYDR_GLU"/>
    <property type="match status" value="1"/>
</dbReference>
<dbReference type="GO" id="GO:0016620">
    <property type="term" value="F:oxidoreductase activity, acting on the aldehyde or oxo group of donors, NAD or NADP as acceptor"/>
    <property type="evidence" value="ECO:0007669"/>
    <property type="project" value="InterPro"/>
</dbReference>
<gene>
    <name evidence="6" type="ORF">BDD41_1949</name>
</gene>
<dbReference type="InterPro" id="IPR029510">
    <property type="entry name" value="Ald_DH_CS_GLU"/>
</dbReference>
<dbReference type="InterPro" id="IPR016163">
    <property type="entry name" value="Ald_DH_C"/>
</dbReference>
<reference evidence="6 7" key="1">
    <citation type="submission" date="2018-08" db="EMBL/GenBank/DDBJ databases">
        <title>Genomic Encyclopedia of Archaeal and Bacterial Type Strains, Phase II (KMG-II): from individual species to whole genera.</title>
        <authorList>
            <person name="Goeker M."/>
        </authorList>
    </citation>
    <scope>NUCLEOTIDE SEQUENCE [LARGE SCALE GENOMIC DNA]</scope>
    <source>
        <strain evidence="6 7">DSM 17099</strain>
    </source>
</reference>
<feature type="domain" description="Aldehyde dehydrogenase" evidence="5">
    <location>
        <begin position="17"/>
        <end position="462"/>
    </location>
</feature>
<dbReference type="Proteomes" id="UP000256941">
    <property type="component" value="Unassembled WGS sequence"/>
</dbReference>
<dbReference type="InterPro" id="IPR015590">
    <property type="entry name" value="Aldehyde_DH_dom"/>
</dbReference>
<evidence type="ECO:0000313" key="7">
    <source>
        <dbReference type="Proteomes" id="UP000256941"/>
    </source>
</evidence>
<evidence type="ECO:0000313" key="6">
    <source>
        <dbReference type="EMBL" id="REF73392.1"/>
    </source>
</evidence>
<evidence type="ECO:0000256" key="3">
    <source>
        <dbReference type="PROSITE-ProRule" id="PRU10007"/>
    </source>
</evidence>
<organism evidence="6 7">
    <name type="scientific">Paracoccus versutus</name>
    <name type="common">Thiobacillus versutus</name>
    <dbReference type="NCBI Taxonomy" id="34007"/>
    <lineage>
        <taxon>Bacteria</taxon>
        <taxon>Pseudomonadati</taxon>
        <taxon>Pseudomonadota</taxon>
        <taxon>Alphaproteobacteria</taxon>
        <taxon>Rhodobacterales</taxon>
        <taxon>Paracoccaceae</taxon>
        <taxon>Paracoccus</taxon>
    </lineage>
</organism>
<dbReference type="Gene3D" id="3.40.605.10">
    <property type="entry name" value="Aldehyde Dehydrogenase, Chain A, domain 1"/>
    <property type="match status" value="1"/>
</dbReference>
<comment type="similarity">
    <text evidence="1 4">Belongs to the aldehyde dehydrogenase family.</text>
</comment>
<dbReference type="PROSITE" id="PS00070">
    <property type="entry name" value="ALDEHYDE_DEHYDR_CYS"/>
    <property type="match status" value="1"/>
</dbReference>